<feature type="domain" description="C6H2-type" evidence="22">
    <location>
        <begin position="67"/>
        <end position="106"/>
    </location>
</feature>
<evidence type="ECO:0000256" key="1">
    <source>
        <dbReference type="ARBA" id="ARBA00001663"/>
    </source>
</evidence>
<dbReference type="PANTHER" id="PTHR12121:SF79">
    <property type="entry name" value="CARBON CATABOLITE REPRESSOR PROTEIN 4 HOMOLOG 1-LIKE ISOFORM X1"/>
    <property type="match status" value="1"/>
</dbReference>
<dbReference type="EC" id="3.1.13.4" evidence="7"/>
<protein>
    <recommendedName>
        <fullName evidence="7">poly(A)-specific ribonuclease</fullName>
        <ecNumber evidence="7">3.1.13.4</ecNumber>
    </recommendedName>
</protein>
<sequence length="577" mass="65255">MSGQESDSPKNKVLVGLPFDTPVVDIEINPYVNVAPKKSSISVPQHTFTYSWYRKQISFHCSIHPDKLATLQCNVCVKLKLPVEESYYCSRCCFINAWKKHKVSHDQVNGTDRTANGQAGGELRSSGPWHCKDWTKVEWVKVGSSKSYKPTSDDYGSILKLEVVAVDCSTSAQLSPIAVVLENPVINAPTREPRRIIKCSLSGGNFDTKCHSKKDATFSVLSYNVLAAVFASRERYSYCPTWALVWEYRRQKLLNEIIEYDADIICLQEVQSDHFESFFEPELTKRGYSVMYKKKTQLLYTANKYVSDGCATFYRSKLFKVIMKHEVEFEKLAENLVNALPPHLREKYSVRLAKGNVAHIAVLETLDNERFRGVLQSRICVANTHIHANTDSPDVKLFQVVGLVNVLEEIVQSHIPLLICTDLNSPPLSDPHRFIVSGRCNLVDNEIKEHLELLHYLKIHHSLPLASAYASFPVLAGDEKRLQFMDTKAKEPLFTNFTKNFAGTLDYIFYTENSLRVEGLLELLDCERLGPGLPSSVWPSDHIALMARFGLKPPPARVGQRSPRSPLNSWVKTGARQ</sequence>
<dbReference type="Gene3D" id="3.60.10.10">
    <property type="entry name" value="Endonuclease/exonuclease/phosphatase"/>
    <property type="match status" value="1"/>
</dbReference>
<evidence type="ECO:0000256" key="6">
    <source>
        <dbReference type="ARBA" id="ARBA00011757"/>
    </source>
</evidence>
<comment type="similarity">
    <text evidence="5">Belongs to the CCR4/nocturin family.</text>
</comment>
<comment type="subunit">
    <text evidence="6">Component of the CCR4-NOT complex, at least composed of CRR4 and CAF1 proteins.</text>
</comment>
<keyword evidence="17" id="KW-0804">Transcription</keyword>
<keyword evidence="13" id="KW-0269">Exonuclease</keyword>
<evidence type="ECO:0000256" key="15">
    <source>
        <dbReference type="ARBA" id="ARBA00022884"/>
    </source>
</evidence>
<comment type="subcellular location">
    <subcellularLocation>
        <location evidence="4">Cytoplasm</location>
    </subcellularLocation>
    <subcellularLocation>
        <location evidence="3">Nucleus</location>
    </subcellularLocation>
</comment>
<dbReference type="GO" id="GO:0046872">
    <property type="term" value="F:metal ion binding"/>
    <property type="evidence" value="ECO:0007669"/>
    <property type="project" value="UniProtKB-KW"/>
</dbReference>
<evidence type="ECO:0000256" key="17">
    <source>
        <dbReference type="ARBA" id="ARBA00023163"/>
    </source>
</evidence>
<comment type="cofactor">
    <cofactor evidence="2">
        <name>Mg(2+)</name>
        <dbReference type="ChEBI" id="CHEBI:18420"/>
    </cofactor>
</comment>
<evidence type="ECO:0000256" key="10">
    <source>
        <dbReference type="ARBA" id="ARBA00022723"/>
    </source>
</evidence>
<dbReference type="GO" id="GO:0005737">
    <property type="term" value="C:cytoplasm"/>
    <property type="evidence" value="ECO:0007669"/>
    <property type="project" value="UniProtKB-SubCell"/>
</dbReference>
<dbReference type="GO" id="GO:0005634">
    <property type="term" value="C:nucleus"/>
    <property type="evidence" value="ECO:0007669"/>
    <property type="project" value="UniProtKB-SubCell"/>
</dbReference>
<dbReference type="STRING" id="981085.W9RMH7"/>
<keyword evidence="8" id="KW-0963">Cytoplasm</keyword>
<evidence type="ECO:0000313" key="23">
    <source>
        <dbReference type="EMBL" id="EXB97553.1"/>
    </source>
</evidence>
<dbReference type="Proteomes" id="UP000030645">
    <property type="component" value="Unassembled WGS sequence"/>
</dbReference>
<evidence type="ECO:0000256" key="16">
    <source>
        <dbReference type="ARBA" id="ARBA00023015"/>
    </source>
</evidence>
<feature type="domain" description="Endonuclease/exonuclease/phosphatase" evidence="21">
    <location>
        <begin position="221"/>
        <end position="542"/>
    </location>
</feature>
<gene>
    <name evidence="23" type="ORF">L484_003397</name>
</gene>
<evidence type="ECO:0000313" key="24">
    <source>
        <dbReference type="Proteomes" id="UP000030645"/>
    </source>
</evidence>
<proteinExistence type="inferred from homology"/>
<dbReference type="SUPFAM" id="SSF56219">
    <property type="entry name" value="DNase I-like"/>
    <property type="match status" value="1"/>
</dbReference>
<name>W9RMH7_9ROSA</name>
<evidence type="ECO:0000256" key="7">
    <source>
        <dbReference type="ARBA" id="ARBA00012161"/>
    </source>
</evidence>
<evidence type="ECO:0000256" key="9">
    <source>
        <dbReference type="ARBA" id="ARBA00022722"/>
    </source>
</evidence>
<dbReference type="InterPro" id="IPR050410">
    <property type="entry name" value="CCR4/nocturin_mRNA_transcr"/>
</dbReference>
<evidence type="ECO:0000256" key="3">
    <source>
        <dbReference type="ARBA" id="ARBA00004123"/>
    </source>
</evidence>
<keyword evidence="12" id="KW-0378">Hydrolase</keyword>
<evidence type="ECO:0000256" key="14">
    <source>
        <dbReference type="ARBA" id="ARBA00022842"/>
    </source>
</evidence>
<dbReference type="Pfam" id="PF03372">
    <property type="entry name" value="Exo_endo_phos"/>
    <property type="match status" value="1"/>
</dbReference>
<evidence type="ECO:0000259" key="22">
    <source>
        <dbReference type="Pfam" id="PF15801"/>
    </source>
</evidence>
<keyword evidence="10" id="KW-0479">Metal-binding</keyword>
<evidence type="ECO:0000256" key="13">
    <source>
        <dbReference type="ARBA" id="ARBA00022839"/>
    </source>
</evidence>
<keyword evidence="16" id="KW-0805">Transcription regulation</keyword>
<organism evidence="23 24">
    <name type="scientific">Morus notabilis</name>
    <dbReference type="NCBI Taxonomy" id="981085"/>
    <lineage>
        <taxon>Eukaryota</taxon>
        <taxon>Viridiplantae</taxon>
        <taxon>Streptophyta</taxon>
        <taxon>Embryophyta</taxon>
        <taxon>Tracheophyta</taxon>
        <taxon>Spermatophyta</taxon>
        <taxon>Magnoliopsida</taxon>
        <taxon>eudicotyledons</taxon>
        <taxon>Gunneridae</taxon>
        <taxon>Pentapetalae</taxon>
        <taxon>rosids</taxon>
        <taxon>fabids</taxon>
        <taxon>Rosales</taxon>
        <taxon>Moraceae</taxon>
        <taxon>Moreae</taxon>
        <taxon>Morus</taxon>
    </lineage>
</organism>
<comment type="function">
    <text evidence="19">Acts as a catalytic component of the CCR4-NOT core complex, which in the nucleus seems to be a general transcription factor, and in the cytoplasm the major mRNA deadenylase involved in mRNA turnover.</text>
</comment>
<keyword evidence="11" id="KW-0677">Repeat</keyword>
<dbReference type="AlphaFoldDB" id="W9RMH7"/>
<dbReference type="InterPro" id="IPR036691">
    <property type="entry name" value="Endo/exonu/phosph_ase_sf"/>
</dbReference>
<keyword evidence="18" id="KW-0539">Nucleus</keyword>
<evidence type="ECO:0000256" key="20">
    <source>
        <dbReference type="SAM" id="MobiDB-lite"/>
    </source>
</evidence>
<evidence type="ECO:0000256" key="19">
    <source>
        <dbReference type="ARBA" id="ARBA00054840"/>
    </source>
</evidence>
<dbReference type="FunFam" id="3.60.10.10:FF:000016">
    <property type="entry name" value="Carbon catabolite repressor protein 4 1"/>
    <property type="match status" value="1"/>
</dbReference>
<dbReference type="KEGG" id="mnt:21386936"/>
<dbReference type="InterPro" id="IPR031615">
    <property type="entry name" value="Zfn-C6H2"/>
</dbReference>
<evidence type="ECO:0000256" key="8">
    <source>
        <dbReference type="ARBA" id="ARBA00022490"/>
    </source>
</evidence>
<evidence type="ECO:0000259" key="21">
    <source>
        <dbReference type="Pfam" id="PF03372"/>
    </source>
</evidence>
<keyword evidence="24" id="KW-1185">Reference proteome</keyword>
<dbReference type="OrthoDB" id="428734at2759"/>
<evidence type="ECO:0000256" key="11">
    <source>
        <dbReference type="ARBA" id="ARBA00022737"/>
    </source>
</evidence>
<accession>W9RMH7</accession>
<feature type="region of interest" description="Disordered" evidence="20">
    <location>
        <begin position="554"/>
        <end position="577"/>
    </location>
</feature>
<evidence type="ECO:0000256" key="12">
    <source>
        <dbReference type="ARBA" id="ARBA00022801"/>
    </source>
</evidence>
<keyword evidence="15" id="KW-0694">RNA-binding</keyword>
<dbReference type="InterPro" id="IPR005135">
    <property type="entry name" value="Endo/exonuclease/phosphatase"/>
</dbReference>
<evidence type="ECO:0000256" key="2">
    <source>
        <dbReference type="ARBA" id="ARBA00001946"/>
    </source>
</evidence>
<feature type="compositionally biased region" description="Polar residues" evidence="20">
    <location>
        <begin position="562"/>
        <end position="577"/>
    </location>
</feature>
<dbReference type="GO" id="GO:0004535">
    <property type="term" value="F:poly(A)-specific ribonuclease activity"/>
    <property type="evidence" value="ECO:0007669"/>
    <property type="project" value="UniProtKB-EC"/>
</dbReference>
<dbReference type="GO" id="GO:0003723">
    <property type="term" value="F:RNA binding"/>
    <property type="evidence" value="ECO:0007669"/>
    <property type="project" value="UniProtKB-KW"/>
</dbReference>
<keyword evidence="9" id="KW-0540">Nuclease</keyword>
<comment type="catalytic activity">
    <reaction evidence="1">
        <text>Exonucleolytic cleavage of poly(A) to 5'-AMP.</text>
        <dbReference type="EC" id="3.1.13.4"/>
    </reaction>
</comment>
<evidence type="ECO:0000256" key="5">
    <source>
        <dbReference type="ARBA" id="ARBA00010774"/>
    </source>
</evidence>
<dbReference type="EMBL" id="KE345279">
    <property type="protein sequence ID" value="EXB97553.1"/>
    <property type="molecule type" value="Genomic_DNA"/>
</dbReference>
<keyword evidence="14" id="KW-0460">Magnesium</keyword>
<dbReference type="PANTHER" id="PTHR12121">
    <property type="entry name" value="CARBON CATABOLITE REPRESSOR PROTEIN 4"/>
    <property type="match status" value="1"/>
</dbReference>
<evidence type="ECO:0000256" key="18">
    <source>
        <dbReference type="ARBA" id="ARBA00023242"/>
    </source>
</evidence>
<evidence type="ECO:0000256" key="4">
    <source>
        <dbReference type="ARBA" id="ARBA00004496"/>
    </source>
</evidence>
<dbReference type="eggNOG" id="KOG0620">
    <property type="taxonomic scope" value="Eukaryota"/>
</dbReference>
<dbReference type="Pfam" id="PF15801">
    <property type="entry name" value="zf-C6H2"/>
    <property type="match status" value="1"/>
</dbReference>
<reference evidence="24" key="1">
    <citation type="submission" date="2013-01" db="EMBL/GenBank/DDBJ databases">
        <title>Draft Genome Sequence of a Mulberry Tree, Morus notabilis C.K. Schneid.</title>
        <authorList>
            <person name="He N."/>
            <person name="Zhao S."/>
        </authorList>
    </citation>
    <scope>NUCLEOTIDE SEQUENCE</scope>
</reference>